<dbReference type="PIRSF" id="PIRSF002867">
    <property type="entry name" value="CheV"/>
    <property type="match status" value="1"/>
</dbReference>
<dbReference type="Pfam" id="PF01584">
    <property type="entry name" value="CheW"/>
    <property type="match status" value="1"/>
</dbReference>
<dbReference type="SMART" id="SM00260">
    <property type="entry name" value="CheW"/>
    <property type="match status" value="1"/>
</dbReference>
<gene>
    <name evidence="4" type="ORF">F8A88_13280</name>
</gene>
<evidence type="ECO:0000259" key="2">
    <source>
        <dbReference type="PROSITE" id="PS50110"/>
    </source>
</evidence>
<dbReference type="Pfam" id="PF00072">
    <property type="entry name" value="Response_reg"/>
    <property type="match status" value="1"/>
</dbReference>
<dbReference type="GO" id="GO:0000160">
    <property type="term" value="P:phosphorelay signal transduction system"/>
    <property type="evidence" value="ECO:0007669"/>
    <property type="project" value="InterPro"/>
</dbReference>
<dbReference type="InterPro" id="IPR001789">
    <property type="entry name" value="Sig_transdc_resp-reg_receiver"/>
</dbReference>
<dbReference type="AlphaFoldDB" id="A0A6N6N221"/>
<accession>A0A6N6N221</accession>
<dbReference type="InterPro" id="IPR002545">
    <property type="entry name" value="CheW-lke_dom"/>
</dbReference>
<dbReference type="EMBL" id="WAIE01000006">
    <property type="protein sequence ID" value="KAB1440910.1"/>
    <property type="molecule type" value="Genomic_DNA"/>
</dbReference>
<dbReference type="Gene3D" id="2.30.30.40">
    <property type="entry name" value="SH3 Domains"/>
    <property type="match status" value="1"/>
</dbReference>
<dbReference type="InterPro" id="IPR011006">
    <property type="entry name" value="CheY-like_superfamily"/>
</dbReference>
<protein>
    <submittedName>
        <fullName evidence="4">Chemotaxis protein CheV</fullName>
    </submittedName>
</protein>
<keyword evidence="1" id="KW-0597">Phosphoprotein</keyword>
<reference evidence="4 5" key="1">
    <citation type="journal article" date="2017" name="Int. J. Syst. Evol. Microbiol.">
        <title>Desulfovibrio senegalensis sp. nov., a mesophilic sulfate reducer isolated from marine sediment.</title>
        <authorList>
            <person name="Thioye A."/>
            <person name="Gam Z.B.A."/>
            <person name="Mbengue M."/>
            <person name="Cayol J.L."/>
            <person name="Joseph-Bartoli M."/>
            <person name="Toure-Kane C."/>
            <person name="Labat M."/>
        </authorList>
    </citation>
    <scope>NUCLEOTIDE SEQUENCE [LARGE SCALE GENOMIC DNA]</scope>
    <source>
        <strain evidence="4 5">DSM 101509</strain>
    </source>
</reference>
<evidence type="ECO:0000313" key="4">
    <source>
        <dbReference type="EMBL" id="KAB1440910.1"/>
    </source>
</evidence>
<proteinExistence type="predicted"/>
<dbReference type="SUPFAM" id="SSF52172">
    <property type="entry name" value="CheY-like"/>
    <property type="match status" value="1"/>
</dbReference>
<dbReference type="Proteomes" id="UP000438699">
    <property type="component" value="Unassembled WGS sequence"/>
</dbReference>
<evidence type="ECO:0000256" key="1">
    <source>
        <dbReference type="PROSITE-ProRule" id="PRU00169"/>
    </source>
</evidence>
<dbReference type="PANTHER" id="PTHR47233">
    <property type="entry name" value="CHEMOTAXIS PROTEIN CHEV"/>
    <property type="match status" value="1"/>
</dbReference>
<keyword evidence="5" id="KW-1185">Reference proteome</keyword>
<sequence length="317" mass="34768">MDIKKEILLETGTNELEILEFFINEPGKNGQMDSCYFGVNVAKVMQVIESPDLEPPESAPHPCFMGTIPLRGHILPVLDLSIWLGMDRVKDPLDVVIVTEFSQSVTGFLVSGVTEIHRVGWPEVIPPQGVLSTADQNTIIGLVDINDHFIQLLDLEHILSALDPTSQDALWTADVRAENQVTALVADDSATIRAMLKNNLEAANFRIMLTNTGEEALNKLQELKATAEEQGKRVNDFLDIVIADIEMPRMDGFTLTKNIKEDNALQNLPVILYSSIITDELRHKGDSVGASAQISKPDMDKMAGLAIDLLGREAGAS</sequence>
<evidence type="ECO:0000259" key="3">
    <source>
        <dbReference type="PROSITE" id="PS50851"/>
    </source>
</evidence>
<dbReference type="Gene3D" id="3.40.50.2300">
    <property type="match status" value="1"/>
</dbReference>
<feature type="domain" description="CheW-like" evidence="3">
    <location>
        <begin position="15"/>
        <end position="164"/>
    </location>
</feature>
<organism evidence="4 5">
    <name type="scientific">Pseudodesulfovibrio senegalensis</name>
    <dbReference type="NCBI Taxonomy" id="1721087"/>
    <lineage>
        <taxon>Bacteria</taxon>
        <taxon>Pseudomonadati</taxon>
        <taxon>Thermodesulfobacteriota</taxon>
        <taxon>Desulfovibrionia</taxon>
        <taxon>Desulfovibrionales</taxon>
        <taxon>Desulfovibrionaceae</taxon>
    </lineage>
</organism>
<dbReference type="InterPro" id="IPR036061">
    <property type="entry name" value="CheW-like_dom_sf"/>
</dbReference>
<evidence type="ECO:0000313" key="5">
    <source>
        <dbReference type="Proteomes" id="UP000438699"/>
    </source>
</evidence>
<dbReference type="SUPFAM" id="SSF50341">
    <property type="entry name" value="CheW-like"/>
    <property type="match status" value="1"/>
</dbReference>
<dbReference type="PROSITE" id="PS50851">
    <property type="entry name" value="CHEW"/>
    <property type="match status" value="1"/>
</dbReference>
<name>A0A6N6N221_9BACT</name>
<dbReference type="GO" id="GO:0006935">
    <property type="term" value="P:chemotaxis"/>
    <property type="evidence" value="ECO:0007669"/>
    <property type="project" value="InterPro"/>
</dbReference>
<feature type="modified residue" description="4-aspartylphosphate" evidence="1">
    <location>
        <position position="244"/>
    </location>
</feature>
<dbReference type="PROSITE" id="PS50110">
    <property type="entry name" value="RESPONSE_REGULATORY"/>
    <property type="match status" value="1"/>
</dbReference>
<dbReference type="Gene3D" id="2.40.50.180">
    <property type="entry name" value="CheA-289, Domain 4"/>
    <property type="match status" value="1"/>
</dbReference>
<comment type="caution">
    <text evidence="4">The sequence shown here is derived from an EMBL/GenBank/DDBJ whole genome shotgun (WGS) entry which is preliminary data.</text>
</comment>
<dbReference type="OrthoDB" id="9806105at2"/>
<dbReference type="SMART" id="SM00448">
    <property type="entry name" value="REC"/>
    <property type="match status" value="1"/>
</dbReference>
<dbReference type="RefSeq" id="WP_151151654.1">
    <property type="nucleotide sequence ID" value="NZ_WAIE01000006.1"/>
</dbReference>
<dbReference type="PANTHER" id="PTHR47233:SF3">
    <property type="entry name" value="CHEMOTAXIS PROTEIN CHEV"/>
    <property type="match status" value="1"/>
</dbReference>
<dbReference type="InterPro" id="IPR024181">
    <property type="entry name" value="Chemotax_regulator_CheV"/>
</dbReference>
<feature type="domain" description="Response regulatory" evidence="2">
    <location>
        <begin position="182"/>
        <end position="311"/>
    </location>
</feature>